<evidence type="ECO:0000256" key="1">
    <source>
        <dbReference type="ARBA" id="ARBA00004651"/>
    </source>
</evidence>
<dbReference type="CDD" id="cd01610">
    <property type="entry name" value="PAP2_like"/>
    <property type="match status" value="1"/>
</dbReference>
<evidence type="ECO:0000256" key="4">
    <source>
        <dbReference type="ARBA" id="ARBA00022801"/>
    </source>
</evidence>
<comment type="caution">
    <text evidence="9">The sequence shown here is derived from an EMBL/GenBank/DDBJ whole genome shotgun (WGS) entry which is preliminary data.</text>
</comment>
<feature type="transmembrane region" description="Helical" evidence="7">
    <location>
        <begin position="253"/>
        <end position="274"/>
    </location>
</feature>
<evidence type="ECO:0000256" key="2">
    <source>
        <dbReference type="ARBA" id="ARBA00022475"/>
    </source>
</evidence>
<protein>
    <submittedName>
        <fullName evidence="9">Phosphoesterase</fullName>
    </submittedName>
</protein>
<dbReference type="Gene3D" id="1.20.144.10">
    <property type="entry name" value="Phosphatidic acid phosphatase type 2/haloperoxidase"/>
    <property type="match status" value="1"/>
</dbReference>
<sequence length="283" mass="32066">MNTYIINNYSRLKPFLFFLPAFFLAAIVLFLYSRNALNADQYVQIQKGTFYFINHHLGHYPSFEYNLTQMGDAVVFLSFLSVLIVYAPKLWEALLSGLLVSILLSCPLKSIFAVPRPGAVYNNDTFFIVGKTLCGHNSLPSGHSITIFTILTVLLFAFMPKKLKAKILWIFAILIIGSILVFTRVGVGAHHPLDVIIGSIIGYISGLLGIFICRKFRIFNWINNKKYYPIFVVLFLICGICLINKIINEDLIIFYLAFISLALSIYKITTVSLYEITAIYAKK</sequence>
<dbReference type="AlphaFoldDB" id="A0A227PCU0"/>
<evidence type="ECO:0000313" key="9">
    <source>
        <dbReference type="EMBL" id="OXG07098.1"/>
    </source>
</evidence>
<keyword evidence="2" id="KW-1003">Cell membrane</keyword>
<evidence type="ECO:0000256" key="3">
    <source>
        <dbReference type="ARBA" id="ARBA00022692"/>
    </source>
</evidence>
<proteinExistence type="predicted"/>
<dbReference type="InterPro" id="IPR000326">
    <property type="entry name" value="PAP2/HPO"/>
</dbReference>
<dbReference type="OrthoDB" id="9801622at2"/>
<feature type="transmembrane region" description="Helical" evidence="7">
    <location>
        <begin position="167"/>
        <end position="189"/>
    </location>
</feature>
<reference evidence="9 10" key="1">
    <citation type="submission" date="2016-11" db="EMBL/GenBank/DDBJ databases">
        <title>Whole genomes of Flavobacteriaceae.</title>
        <authorList>
            <person name="Stine C."/>
            <person name="Li C."/>
            <person name="Tadesse D."/>
        </authorList>
    </citation>
    <scope>NUCLEOTIDE SEQUENCE [LARGE SCALE GENOMIC DNA]</scope>
    <source>
        <strain evidence="9 10">DSM 24704</strain>
    </source>
</reference>
<accession>A0A227PCU0</accession>
<keyword evidence="10" id="KW-1185">Reference proteome</keyword>
<dbReference type="Pfam" id="PF01569">
    <property type="entry name" value="PAP2"/>
    <property type="match status" value="1"/>
</dbReference>
<feature type="transmembrane region" description="Helical" evidence="7">
    <location>
        <begin position="12"/>
        <end position="32"/>
    </location>
</feature>
<evidence type="ECO:0000259" key="8">
    <source>
        <dbReference type="SMART" id="SM00014"/>
    </source>
</evidence>
<feature type="transmembrane region" description="Helical" evidence="7">
    <location>
        <begin position="141"/>
        <end position="160"/>
    </location>
</feature>
<dbReference type="InterPro" id="IPR036938">
    <property type="entry name" value="PAP2/HPO_sf"/>
</dbReference>
<feature type="transmembrane region" description="Helical" evidence="7">
    <location>
        <begin position="195"/>
        <end position="216"/>
    </location>
</feature>
<keyword evidence="4" id="KW-0378">Hydrolase</keyword>
<evidence type="ECO:0000313" key="10">
    <source>
        <dbReference type="Proteomes" id="UP000214684"/>
    </source>
</evidence>
<feature type="domain" description="Phosphatidic acid phosphatase type 2/haloperoxidase" evidence="8">
    <location>
        <begin position="93"/>
        <end position="210"/>
    </location>
</feature>
<evidence type="ECO:0000256" key="6">
    <source>
        <dbReference type="ARBA" id="ARBA00023136"/>
    </source>
</evidence>
<keyword evidence="6 7" id="KW-0472">Membrane</keyword>
<organism evidence="9 10">
    <name type="scientific">Flavobacterium araucananum</name>
    <dbReference type="NCBI Taxonomy" id="946678"/>
    <lineage>
        <taxon>Bacteria</taxon>
        <taxon>Pseudomonadati</taxon>
        <taxon>Bacteroidota</taxon>
        <taxon>Flavobacteriia</taxon>
        <taxon>Flavobacteriales</taxon>
        <taxon>Flavobacteriaceae</taxon>
        <taxon>Flavobacterium</taxon>
    </lineage>
</organism>
<keyword evidence="5 7" id="KW-1133">Transmembrane helix</keyword>
<dbReference type="SUPFAM" id="SSF48317">
    <property type="entry name" value="Acid phosphatase/Vanadium-dependent haloperoxidase"/>
    <property type="match status" value="1"/>
</dbReference>
<name>A0A227PCU0_9FLAO</name>
<evidence type="ECO:0000256" key="5">
    <source>
        <dbReference type="ARBA" id="ARBA00022989"/>
    </source>
</evidence>
<feature type="transmembrane region" description="Helical" evidence="7">
    <location>
        <begin position="228"/>
        <end position="247"/>
    </location>
</feature>
<comment type="subcellular location">
    <subcellularLocation>
        <location evidence="1">Cell membrane</location>
        <topology evidence="1">Multi-pass membrane protein</topology>
    </subcellularLocation>
</comment>
<keyword evidence="3 7" id="KW-0812">Transmembrane</keyword>
<gene>
    <name evidence="9" type="ORF">B0A64_09805</name>
</gene>
<dbReference type="GO" id="GO:0016787">
    <property type="term" value="F:hydrolase activity"/>
    <property type="evidence" value="ECO:0007669"/>
    <property type="project" value="UniProtKB-KW"/>
</dbReference>
<feature type="transmembrane region" description="Helical" evidence="7">
    <location>
        <begin position="67"/>
        <end position="86"/>
    </location>
</feature>
<dbReference type="SMART" id="SM00014">
    <property type="entry name" value="acidPPc"/>
    <property type="match status" value="1"/>
</dbReference>
<dbReference type="EMBL" id="MUGS01000014">
    <property type="protein sequence ID" value="OXG07098.1"/>
    <property type="molecule type" value="Genomic_DNA"/>
</dbReference>
<dbReference type="PANTHER" id="PTHR14969:SF62">
    <property type="entry name" value="DECAPRENYLPHOSPHORYL-5-PHOSPHORIBOSE PHOSPHATASE RV3807C-RELATED"/>
    <property type="match status" value="1"/>
</dbReference>
<dbReference type="Proteomes" id="UP000214684">
    <property type="component" value="Unassembled WGS sequence"/>
</dbReference>
<dbReference type="RefSeq" id="WP_089479323.1">
    <property type="nucleotide sequence ID" value="NZ_MUGS01000014.1"/>
</dbReference>
<dbReference type="PANTHER" id="PTHR14969">
    <property type="entry name" value="SPHINGOSINE-1-PHOSPHATE PHOSPHOHYDROLASE"/>
    <property type="match status" value="1"/>
</dbReference>
<dbReference type="GO" id="GO:0005886">
    <property type="term" value="C:plasma membrane"/>
    <property type="evidence" value="ECO:0007669"/>
    <property type="project" value="UniProtKB-SubCell"/>
</dbReference>
<evidence type="ECO:0000256" key="7">
    <source>
        <dbReference type="SAM" id="Phobius"/>
    </source>
</evidence>